<evidence type="ECO:0000313" key="1">
    <source>
        <dbReference type="EMBL" id="DBA03840.1"/>
    </source>
</evidence>
<reference evidence="1" key="2">
    <citation type="journal article" date="2023" name="Microbiol Resour">
        <title>Decontamination and Annotation of the Draft Genome Sequence of the Oomycete Lagenidium giganteum ARSEF 373.</title>
        <authorList>
            <person name="Morgan W.R."/>
            <person name="Tartar A."/>
        </authorList>
    </citation>
    <scope>NUCLEOTIDE SEQUENCE</scope>
    <source>
        <strain evidence="1">ARSEF 373</strain>
    </source>
</reference>
<dbReference type="Proteomes" id="UP001146120">
    <property type="component" value="Unassembled WGS sequence"/>
</dbReference>
<gene>
    <name evidence="1" type="ORF">N0F65_005730</name>
</gene>
<dbReference type="AlphaFoldDB" id="A0AAV2ZCY2"/>
<protein>
    <submittedName>
        <fullName evidence="1">Uncharacterized protein</fullName>
    </submittedName>
</protein>
<organism evidence="1 2">
    <name type="scientific">Lagenidium giganteum</name>
    <dbReference type="NCBI Taxonomy" id="4803"/>
    <lineage>
        <taxon>Eukaryota</taxon>
        <taxon>Sar</taxon>
        <taxon>Stramenopiles</taxon>
        <taxon>Oomycota</taxon>
        <taxon>Peronosporomycetes</taxon>
        <taxon>Pythiales</taxon>
        <taxon>Pythiaceae</taxon>
    </lineage>
</organism>
<sequence length="845" mass="96156">MGGIKVAIAPPKSKDSRRPSTITPSGALLPTRHSFLNFSVFDPPHDIDECIAFPWVQFVVSIIGVALLVSDVPRSTLGTLDLGPHPDGTQAQNDVYKSVEPNMILLADPIADHTIRAVNKAFVKGGARSESSPLGTEWTFVNDITFAHNVSSVERAYKYDPASVGPRALVQLVNLTNSFPACMRYECACSAADVDAASVVAMTDTIVNTITAEYFPSASDASSPLLFMSKANWVDRLFQWIYWTVGYVRHERRVHAVYYFDNLETRVLHVCAGRRLRSQRVRDHKRPFFCYHHIGWRVAQKTPTSSTLKLWDDMSVRMARLRAEYPTLEFDATVFTSLALANDDRRVSYWFSLPVTYEKIETDDVIVWTRGRQCDSDGICTTVVFDDFRYRRTLVHSSQAQTRVMTHVLRGGAQLYIWVRLVLLIVGSHYARAVERKYEQARFWRRVFVTGKTFFRIPSQVMAYGSLVPVLCYAIAHYMDCALIHIRVSDMWYRGREFDEGVIWSVAPIQMRNAWIVALAVRFGMMFQTYNFHAHVSRFTEGVVGIRGLVVILTSALSVFAHYPHAYFRNVDIAEAVWIEPRTMNYNSQCKLMEAVQMEFGIRLEAKILAASCIFVVISHMVVRGAVSALLRLWGTPVEFSLLSSCSYLMPYSAGTLWSMSSMIVFWKMGRRHLAFQKRQMVVEFKNRRLSASVPVMVSSAVRVLSTFMLSSPIPLASRCVYCQRGQVQRWGKSQGCIEHEHILDVSRRPKHMWSIVRLINLAMMTDPVSLYWLYGFGCDIYVYELTKGAQYVQGERTLQYQIVLMLPVEIDMVLSGAEVFDVEYRVLAVVNSKHVPWNLLLNCG</sequence>
<accession>A0AAV2ZCY2</accession>
<keyword evidence="2" id="KW-1185">Reference proteome</keyword>
<reference evidence="1" key="1">
    <citation type="submission" date="2022-11" db="EMBL/GenBank/DDBJ databases">
        <authorList>
            <person name="Morgan W.R."/>
            <person name="Tartar A."/>
        </authorList>
    </citation>
    <scope>NUCLEOTIDE SEQUENCE</scope>
    <source>
        <strain evidence="1">ARSEF 373</strain>
    </source>
</reference>
<name>A0AAV2ZCY2_9STRA</name>
<proteinExistence type="predicted"/>
<evidence type="ECO:0000313" key="2">
    <source>
        <dbReference type="Proteomes" id="UP001146120"/>
    </source>
</evidence>
<dbReference type="EMBL" id="DAKRPA010000015">
    <property type="protein sequence ID" value="DBA03840.1"/>
    <property type="molecule type" value="Genomic_DNA"/>
</dbReference>
<comment type="caution">
    <text evidence="1">The sequence shown here is derived from an EMBL/GenBank/DDBJ whole genome shotgun (WGS) entry which is preliminary data.</text>
</comment>